<dbReference type="EMBL" id="AF165818">
    <property type="protein sequence ID" value="AAK39893.1"/>
    <property type="molecule type" value="Genomic_DNA"/>
</dbReference>
<gene>
    <name evidence="1" type="primary">orf168</name>
</gene>
<dbReference type="PIR" id="F90095">
    <property type="entry name" value="F90095"/>
</dbReference>
<evidence type="ECO:0000313" key="2">
    <source>
        <dbReference type="Proteomes" id="UP000242167"/>
    </source>
</evidence>
<geneLocation type="nucleomorph" evidence="1"/>
<name>Q98RQ3_GUITH</name>
<organism evidence="1 2">
    <name type="scientific">Guillardia theta</name>
    <name type="common">Cryptophyte</name>
    <name type="synonym">Cryptomonas phi</name>
    <dbReference type="NCBI Taxonomy" id="55529"/>
    <lineage>
        <taxon>Eukaryota</taxon>
        <taxon>Cryptophyceae</taxon>
        <taxon>Pyrenomonadales</taxon>
        <taxon>Geminigeraceae</taxon>
        <taxon>Guillardia</taxon>
    </lineage>
</organism>
<dbReference type="GeneID" id="857380"/>
<evidence type="ECO:0000313" key="1">
    <source>
        <dbReference type="EMBL" id="AAK39893.1"/>
    </source>
</evidence>
<accession>Q98RQ3</accession>
<proteinExistence type="predicted"/>
<reference evidence="1 2" key="1">
    <citation type="journal article" date="2001" name="Nature">
        <title>The highly reduced genome of an enslaved algal nucleus.</title>
        <authorList>
            <person name="Douglas S."/>
            <person name="Zauner S."/>
            <person name="Fraunholz M."/>
            <person name="Beaton M."/>
            <person name="Penny S."/>
            <person name="Deng L."/>
            <person name="Wu X."/>
            <person name="Reith M."/>
            <person name="Cavalier-Smith T."/>
            <person name="Maier U."/>
        </authorList>
    </citation>
    <scope>NUCLEOTIDE SEQUENCE [LARGE SCALE GENOMIC DNA]</scope>
</reference>
<dbReference type="RefSeq" id="XP_001713598.1">
    <property type="nucleotide sequence ID" value="XM_001713546.1"/>
</dbReference>
<dbReference type="Proteomes" id="UP000242167">
    <property type="component" value="Nucleomorph 1"/>
</dbReference>
<keyword evidence="1" id="KW-0542">Nucleomorph</keyword>
<sequence length="168" mass="20186">MNELFNVKLNLILQISSFHIASTSRINIYCNERRLFKDFKIKKYVNSIIKNKKSITIYFFPMKIKSFININDKFSKSYQKEYNKTIKSEELVGYKTFLGNEDLENISNIINFEKIFEKKIIKHFYTKIDNKSVTYHDIQLMGDRYFLEKKKLLYKFNNLISLLNSISK</sequence>
<protein>
    <submittedName>
        <fullName evidence="1">Uncharacterized protein</fullName>
    </submittedName>
</protein>
<dbReference type="AlphaFoldDB" id="Q98RQ3"/>